<evidence type="ECO:0000313" key="3">
    <source>
        <dbReference type="Proteomes" id="UP000504627"/>
    </source>
</evidence>
<dbReference type="PANTHER" id="PTHR31402">
    <property type="entry name" value="UPF0711 PROTEIN C18ORF21"/>
    <property type="match status" value="1"/>
</dbReference>
<feature type="compositionally biased region" description="Polar residues" evidence="2">
    <location>
        <begin position="148"/>
        <end position="186"/>
    </location>
</feature>
<protein>
    <submittedName>
        <fullName evidence="4">UPF0711 protein C18orf21 homolog isoform X1</fullName>
    </submittedName>
</protein>
<dbReference type="Pfam" id="PF15719">
    <property type="entry name" value="Rmp24-like"/>
    <property type="match status" value="1"/>
</dbReference>
<accession>A0A6J2FVI9</accession>
<dbReference type="InterPro" id="IPR029779">
    <property type="entry name" value="Rmp24-like"/>
</dbReference>
<dbReference type="CTD" id="83608"/>
<dbReference type="Proteomes" id="UP000504627">
    <property type="component" value="Unplaced"/>
</dbReference>
<dbReference type="PROSITE" id="PS51257">
    <property type="entry name" value="PROKAR_LIPOPROTEIN"/>
    <property type="match status" value="1"/>
</dbReference>
<name>A0A6J2FVI9_9PASS</name>
<evidence type="ECO:0000256" key="2">
    <source>
        <dbReference type="SAM" id="MobiDB-lite"/>
    </source>
</evidence>
<feature type="region of interest" description="Disordered" evidence="2">
    <location>
        <begin position="121"/>
        <end position="191"/>
    </location>
</feature>
<dbReference type="PANTHER" id="PTHR31402:SF2">
    <property type="entry name" value="UPF0711 PROTEIN C18ORF21"/>
    <property type="match status" value="1"/>
</dbReference>
<dbReference type="InParanoid" id="A0A6J2FVI9"/>
<comment type="similarity">
    <text evidence="1">Belongs to the UPF0711 family.</text>
</comment>
<evidence type="ECO:0000256" key="1">
    <source>
        <dbReference type="ARBA" id="ARBA00006160"/>
    </source>
</evidence>
<organism evidence="3 4">
    <name type="scientific">Pipra filicauda</name>
    <name type="common">Wire-tailed manakin</name>
    <dbReference type="NCBI Taxonomy" id="649802"/>
    <lineage>
        <taxon>Eukaryota</taxon>
        <taxon>Metazoa</taxon>
        <taxon>Chordata</taxon>
        <taxon>Craniata</taxon>
        <taxon>Vertebrata</taxon>
        <taxon>Euteleostomi</taxon>
        <taxon>Archelosauria</taxon>
        <taxon>Archosauria</taxon>
        <taxon>Dinosauria</taxon>
        <taxon>Saurischia</taxon>
        <taxon>Theropoda</taxon>
        <taxon>Coelurosauria</taxon>
        <taxon>Aves</taxon>
        <taxon>Neognathae</taxon>
        <taxon>Neoaves</taxon>
        <taxon>Telluraves</taxon>
        <taxon>Australaves</taxon>
        <taxon>Passeriformes</taxon>
        <taxon>Pipridae</taxon>
        <taxon>Pipra</taxon>
    </lineage>
</organism>
<dbReference type="GeneID" id="113982680"/>
<dbReference type="AlphaFoldDB" id="A0A6J2FVI9"/>
<dbReference type="RefSeq" id="XP_027566933.1">
    <property type="nucleotide sequence ID" value="XM_027711132.2"/>
</dbReference>
<sequence>MGRRRLLAAAAAQLAGACPGQARFLLWTLRSSRANERGLERICPYCFQFLVPDSYRVRLKPKMKVSPQIEKVLKREAKNHKLNMKQTKLLKKYRESSSVLLVTCKSCNKTTRHYGKSRDFLSTKTQNSGTPVIKSSLKTPDVKIPSSKKITPVSSSRSGSKGNGPSTLPRTCESGQATTNSASKTPRNSKFHFSKLKRMLNLEEKERSQKADFKTFLTLL</sequence>
<gene>
    <name evidence="4" type="primary">CUNH18orf21</name>
</gene>
<keyword evidence="3" id="KW-1185">Reference proteome</keyword>
<reference evidence="4" key="1">
    <citation type="submission" date="2025-08" db="UniProtKB">
        <authorList>
            <consortium name="RefSeq"/>
        </authorList>
    </citation>
    <scope>IDENTIFICATION</scope>
    <source>
        <tissue evidence="4">Muscle</tissue>
    </source>
</reference>
<proteinExistence type="inferred from homology"/>
<evidence type="ECO:0000313" key="4">
    <source>
        <dbReference type="RefSeq" id="XP_027566933.1"/>
    </source>
</evidence>